<name>X0TXW1_9ZZZZ</name>
<sequence>MEKQILNKFELFEKIKDIELFEVNPSQPQELTISRLLGVVKNFKLLKNYHEVPITILGYSEDQTSVKPIDEPPAVGWITELRIVGNKLLCDLKNVPQKITPLLKNKVYKNKSLEIYINFSFKGSKLGPVLRRVAFYR</sequence>
<gene>
    <name evidence="1" type="ORF">S01H1_06416</name>
</gene>
<accession>X0TXW1</accession>
<protein>
    <submittedName>
        <fullName evidence="1">Uncharacterized protein</fullName>
    </submittedName>
</protein>
<organism evidence="1">
    <name type="scientific">marine sediment metagenome</name>
    <dbReference type="NCBI Taxonomy" id="412755"/>
    <lineage>
        <taxon>unclassified sequences</taxon>
        <taxon>metagenomes</taxon>
        <taxon>ecological metagenomes</taxon>
    </lineage>
</organism>
<comment type="caution">
    <text evidence="1">The sequence shown here is derived from an EMBL/GenBank/DDBJ whole genome shotgun (WGS) entry which is preliminary data.</text>
</comment>
<dbReference type="AlphaFoldDB" id="X0TXW1"/>
<proteinExistence type="predicted"/>
<reference evidence="1" key="1">
    <citation type="journal article" date="2014" name="Front. Microbiol.">
        <title>High frequency of phylogenetically diverse reductive dehalogenase-homologous genes in deep subseafloor sedimentary metagenomes.</title>
        <authorList>
            <person name="Kawai M."/>
            <person name="Futagami T."/>
            <person name="Toyoda A."/>
            <person name="Takaki Y."/>
            <person name="Nishi S."/>
            <person name="Hori S."/>
            <person name="Arai W."/>
            <person name="Tsubouchi T."/>
            <person name="Morono Y."/>
            <person name="Uchiyama I."/>
            <person name="Ito T."/>
            <person name="Fujiyama A."/>
            <person name="Inagaki F."/>
            <person name="Takami H."/>
        </authorList>
    </citation>
    <scope>NUCLEOTIDE SEQUENCE</scope>
    <source>
        <strain evidence="1">Expedition CK06-06</strain>
    </source>
</reference>
<evidence type="ECO:0000313" key="1">
    <source>
        <dbReference type="EMBL" id="GAF80970.1"/>
    </source>
</evidence>
<dbReference type="EMBL" id="BARS01003315">
    <property type="protein sequence ID" value="GAF80970.1"/>
    <property type="molecule type" value="Genomic_DNA"/>
</dbReference>